<gene>
    <name evidence="2" type="ORF">ACFOEK_20160</name>
</gene>
<evidence type="ECO:0000259" key="1">
    <source>
        <dbReference type="Pfam" id="PF00144"/>
    </source>
</evidence>
<name>A0ABV7HMH5_9GAMM</name>
<dbReference type="Pfam" id="PF00144">
    <property type="entry name" value="Beta-lactamase"/>
    <property type="match status" value="1"/>
</dbReference>
<protein>
    <submittedName>
        <fullName evidence="2">Serine hydrolase domain-containing protein</fullName>
        <ecNumber evidence="2">3.-.-.-</ecNumber>
    </submittedName>
</protein>
<proteinExistence type="predicted"/>
<keyword evidence="2" id="KW-0378">Hydrolase</keyword>
<dbReference type="PANTHER" id="PTHR43283:SF14">
    <property type="entry name" value="BLL8153 PROTEIN"/>
    <property type="match status" value="1"/>
</dbReference>
<comment type="caution">
    <text evidence="2">The sequence shown here is derived from an EMBL/GenBank/DDBJ whole genome shotgun (WGS) entry which is preliminary data.</text>
</comment>
<dbReference type="PANTHER" id="PTHR43283">
    <property type="entry name" value="BETA-LACTAMASE-RELATED"/>
    <property type="match status" value="1"/>
</dbReference>
<feature type="domain" description="Beta-lactamase-related" evidence="1">
    <location>
        <begin position="98"/>
        <end position="379"/>
    </location>
</feature>
<dbReference type="EMBL" id="JBHRSZ010000009">
    <property type="protein sequence ID" value="MFC3153365.1"/>
    <property type="molecule type" value="Genomic_DNA"/>
</dbReference>
<evidence type="ECO:0000313" key="2">
    <source>
        <dbReference type="EMBL" id="MFC3153365.1"/>
    </source>
</evidence>
<dbReference type="InterPro" id="IPR012338">
    <property type="entry name" value="Beta-lactam/transpept-like"/>
</dbReference>
<dbReference type="EC" id="3.-.-.-" evidence="2"/>
<evidence type="ECO:0000313" key="3">
    <source>
        <dbReference type="Proteomes" id="UP001595476"/>
    </source>
</evidence>
<dbReference type="InterPro" id="IPR050789">
    <property type="entry name" value="Diverse_Enzym_Activities"/>
</dbReference>
<sequence>MAKVIKLSASLLGLLSAVVLILAAFNWGKVTQLYNVVTLFEEDVIVENFVQMDQLFDTKEIKGELAPFSFPKNEKPLPLNYVYNGEKISLDSFLDRTSTTALLVLQGDKITHESYYQGTNAEDKRISWSVAKSFLSAMFGIALEKGEIKSLDQAVTDYVPELKGSGYDGVSIKNVLQMSSGVHFNEDYQDFNSDINRFGRLMALGGSFDEFAASLHNEREPGTYMHYVSMDTHVLGMVLRSATGQSIEEYFNTNLWTPLRPEASTHYIVDSAGEPMVLGGLNMRTRDFAKFGKLYLDNGKWLGKQLVPYDWVRASVTPDAPHLMPGKRDTADLVLGYGYQWWLPVNADQEFMAIGVYDQFIYVNQKANVVIVKNSANTHFMDNNFESALETVEAFRAIANSLMAEQASETVSVSDRVESSESEI</sequence>
<organism evidence="2 3">
    <name type="scientific">Litoribrevibacter euphylliae</name>
    <dbReference type="NCBI Taxonomy" id="1834034"/>
    <lineage>
        <taxon>Bacteria</taxon>
        <taxon>Pseudomonadati</taxon>
        <taxon>Pseudomonadota</taxon>
        <taxon>Gammaproteobacteria</taxon>
        <taxon>Oceanospirillales</taxon>
        <taxon>Oceanospirillaceae</taxon>
        <taxon>Litoribrevibacter</taxon>
    </lineage>
</organism>
<dbReference type="GO" id="GO:0016787">
    <property type="term" value="F:hydrolase activity"/>
    <property type="evidence" value="ECO:0007669"/>
    <property type="project" value="UniProtKB-KW"/>
</dbReference>
<dbReference type="Gene3D" id="3.40.710.10">
    <property type="entry name" value="DD-peptidase/beta-lactamase superfamily"/>
    <property type="match status" value="1"/>
</dbReference>
<dbReference type="RefSeq" id="WP_386723286.1">
    <property type="nucleotide sequence ID" value="NZ_JBHRSZ010000009.1"/>
</dbReference>
<accession>A0ABV7HMH5</accession>
<reference evidence="3" key="1">
    <citation type="journal article" date="2019" name="Int. J. Syst. Evol. Microbiol.">
        <title>The Global Catalogue of Microorganisms (GCM) 10K type strain sequencing project: providing services to taxonomists for standard genome sequencing and annotation.</title>
        <authorList>
            <consortium name="The Broad Institute Genomics Platform"/>
            <consortium name="The Broad Institute Genome Sequencing Center for Infectious Disease"/>
            <person name="Wu L."/>
            <person name="Ma J."/>
        </authorList>
    </citation>
    <scope>NUCLEOTIDE SEQUENCE [LARGE SCALE GENOMIC DNA]</scope>
    <source>
        <strain evidence="3">KCTC 52438</strain>
    </source>
</reference>
<keyword evidence="3" id="KW-1185">Reference proteome</keyword>
<dbReference type="InterPro" id="IPR001466">
    <property type="entry name" value="Beta-lactam-related"/>
</dbReference>
<dbReference type="Proteomes" id="UP001595476">
    <property type="component" value="Unassembled WGS sequence"/>
</dbReference>
<dbReference type="SUPFAM" id="SSF56601">
    <property type="entry name" value="beta-lactamase/transpeptidase-like"/>
    <property type="match status" value="1"/>
</dbReference>